<gene>
    <name evidence="3" type="ORF">SINC0208_LOCUS15336</name>
</gene>
<dbReference type="Gene3D" id="1.10.238.10">
    <property type="entry name" value="EF-hand"/>
    <property type="match status" value="1"/>
</dbReference>
<sequence>MDKLKLSPWELLKTVKIKPIEQECLDRVFDYMTDKDKSKPEEHRSKIGPGDLIKVLQFLGLKPLKSEVNLIIWEVDDDLDGYVSKEEYQTMYKRCISDQTGLEPRKLFNLVQFLMYDKTFKGRVTVEETLQILFVRYGRENLDSEITAIFGVDEKNEDGSEKEITFGEYVDKINKRALKEHQERMKARRKGEVARDDVSNA</sequence>
<evidence type="ECO:0000259" key="2">
    <source>
        <dbReference type="Pfam" id="PF13833"/>
    </source>
</evidence>
<dbReference type="InterPro" id="IPR002048">
    <property type="entry name" value="EF_hand_dom"/>
</dbReference>
<name>A0A7S3IY24_9SPIT</name>
<protein>
    <recommendedName>
        <fullName evidence="2">EF-hand domain-containing protein</fullName>
    </recommendedName>
</protein>
<feature type="region of interest" description="Disordered" evidence="1">
    <location>
        <begin position="181"/>
        <end position="201"/>
    </location>
</feature>
<dbReference type="SUPFAM" id="SSF47473">
    <property type="entry name" value="EF-hand"/>
    <property type="match status" value="1"/>
</dbReference>
<dbReference type="EMBL" id="HBIH01038027">
    <property type="protein sequence ID" value="CAE0334697.1"/>
    <property type="molecule type" value="Transcribed_RNA"/>
</dbReference>
<evidence type="ECO:0000313" key="3">
    <source>
        <dbReference type="EMBL" id="CAE0334697.1"/>
    </source>
</evidence>
<accession>A0A7S3IY24</accession>
<dbReference type="GO" id="GO:0005509">
    <property type="term" value="F:calcium ion binding"/>
    <property type="evidence" value="ECO:0007669"/>
    <property type="project" value="InterPro"/>
</dbReference>
<dbReference type="AlphaFoldDB" id="A0A7S3IY24"/>
<dbReference type="InterPro" id="IPR011992">
    <property type="entry name" value="EF-hand-dom_pair"/>
</dbReference>
<feature type="domain" description="EF-hand" evidence="2">
    <location>
        <begin position="46"/>
        <end position="95"/>
    </location>
</feature>
<proteinExistence type="predicted"/>
<evidence type="ECO:0000256" key="1">
    <source>
        <dbReference type="SAM" id="MobiDB-lite"/>
    </source>
</evidence>
<organism evidence="3">
    <name type="scientific">Strombidium inclinatum</name>
    <dbReference type="NCBI Taxonomy" id="197538"/>
    <lineage>
        <taxon>Eukaryota</taxon>
        <taxon>Sar</taxon>
        <taxon>Alveolata</taxon>
        <taxon>Ciliophora</taxon>
        <taxon>Intramacronucleata</taxon>
        <taxon>Spirotrichea</taxon>
        <taxon>Oligotrichia</taxon>
        <taxon>Strombidiidae</taxon>
        <taxon>Strombidium</taxon>
    </lineage>
</organism>
<reference evidence="3" key="1">
    <citation type="submission" date="2021-01" db="EMBL/GenBank/DDBJ databases">
        <authorList>
            <person name="Corre E."/>
            <person name="Pelletier E."/>
            <person name="Niang G."/>
            <person name="Scheremetjew M."/>
            <person name="Finn R."/>
            <person name="Kale V."/>
            <person name="Holt S."/>
            <person name="Cochrane G."/>
            <person name="Meng A."/>
            <person name="Brown T."/>
            <person name="Cohen L."/>
        </authorList>
    </citation>
    <scope>NUCLEOTIDE SEQUENCE</scope>
    <source>
        <strain evidence="3">S3</strain>
    </source>
</reference>
<dbReference type="Pfam" id="PF13833">
    <property type="entry name" value="EF-hand_8"/>
    <property type="match status" value="1"/>
</dbReference>